<feature type="chain" id="PRO_5026895255" description="Peptidoglycan binding-like domain-containing protein" evidence="2">
    <location>
        <begin position="24"/>
        <end position="240"/>
    </location>
</feature>
<feature type="domain" description="Peptidoglycan binding-like" evidence="3">
    <location>
        <begin position="98"/>
        <end position="152"/>
    </location>
</feature>
<accession>A0A6L8LR78</accession>
<sequence length="240" mass="25933">MQKTIVFTGLVAASLLWNSHAGAAGYAVALPAEQVSAQLSALRDQGAAGVHDSHPNRVSGAVQANKQANEPERLILAAASGDPRVRAEAEERTLRLTRNERLTLQRELTLLGFSTGGVDGVFGPKTRAAIRRFQASRNYAQTGYLTAQQVRQIHREAEQHRVKPVPVLPVPVPVPVVPKPVQPQPVQPQPVQPQPVQPQPVQPQPVQPQPTQPQPVQPQPDQPQPGQPQPGQPKPKPVQP</sequence>
<dbReference type="RefSeq" id="WP_160973356.1">
    <property type="nucleotide sequence ID" value="NZ_WWEN01000003.1"/>
</dbReference>
<gene>
    <name evidence="4" type="ORF">GR167_10200</name>
</gene>
<dbReference type="Proteomes" id="UP000479043">
    <property type="component" value="Unassembled WGS sequence"/>
</dbReference>
<reference evidence="4 5" key="1">
    <citation type="submission" date="2020-01" db="EMBL/GenBank/DDBJ databases">
        <authorList>
            <person name="Chen S."/>
        </authorList>
    </citation>
    <scope>NUCLEOTIDE SEQUENCE [LARGE SCALE GENOMIC DNA]</scope>
    <source>
        <strain evidence="4 5">GS-10</strain>
    </source>
</reference>
<organism evidence="4 5">
    <name type="scientific">Thalassovita mangrovi</name>
    <dbReference type="NCBI Taxonomy" id="2692236"/>
    <lineage>
        <taxon>Bacteria</taxon>
        <taxon>Pseudomonadati</taxon>
        <taxon>Pseudomonadota</taxon>
        <taxon>Alphaproteobacteria</taxon>
        <taxon>Rhodobacterales</taxon>
        <taxon>Roseobacteraceae</taxon>
        <taxon>Thalassovita</taxon>
    </lineage>
</organism>
<dbReference type="Gene3D" id="1.10.101.10">
    <property type="entry name" value="PGBD-like superfamily/PGBD"/>
    <property type="match status" value="1"/>
</dbReference>
<feature type="region of interest" description="Disordered" evidence="1">
    <location>
        <begin position="46"/>
        <end position="65"/>
    </location>
</feature>
<dbReference type="SUPFAM" id="SSF47090">
    <property type="entry name" value="PGBD-like"/>
    <property type="match status" value="1"/>
</dbReference>
<keyword evidence="2" id="KW-0732">Signal</keyword>
<evidence type="ECO:0000256" key="1">
    <source>
        <dbReference type="SAM" id="MobiDB-lite"/>
    </source>
</evidence>
<dbReference type="EMBL" id="WWEN01000003">
    <property type="protein sequence ID" value="MYM55679.1"/>
    <property type="molecule type" value="Genomic_DNA"/>
</dbReference>
<dbReference type="Pfam" id="PF01471">
    <property type="entry name" value="PG_binding_1"/>
    <property type="match status" value="1"/>
</dbReference>
<feature type="region of interest" description="Disordered" evidence="1">
    <location>
        <begin position="181"/>
        <end position="240"/>
    </location>
</feature>
<proteinExistence type="predicted"/>
<evidence type="ECO:0000313" key="5">
    <source>
        <dbReference type="Proteomes" id="UP000479043"/>
    </source>
</evidence>
<protein>
    <recommendedName>
        <fullName evidence="3">Peptidoglycan binding-like domain-containing protein</fullName>
    </recommendedName>
</protein>
<dbReference type="InterPro" id="IPR002477">
    <property type="entry name" value="Peptidoglycan-bd-like"/>
</dbReference>
<feature type="signal peptide" evidence="2">
    <location>
        <begin position="1"/>
        <end position="23"/>
    </location>
</feature>
<evidence type="ECO:0000256" key="2">
    <source>
        <dbReference type="SAM" id="SignalP"/>
    </source>
</evidence>
<comment type="caution">
    <text evidence="4">The sequence shown here is derived from an EMBL/GenBank/DDBJ whole genome shotgun (WGS) entry which is preliminary data.</text>
</comment>
<dbReference type="InterPro" id="IPR036366">
    <property type="entry name" value="PGBDSf"/>
</dbReference>
<evidence type="ECO:0000313" key="4">
    <source>
        <dbReference type="EMBL" id="MYM55679.1"/>
    </source>
</evidence>
<name>A0A6L8LR78_9RHOB</name>
<keyword evidence="5" id="KW-1185">Reference proteome</keyword>
<evidence type="ECO:0000259" key="3">
    <source>
        <dbReference type="Pfam" id="PF01471"/>
    </source>
</evidence>
<dbReference type="AlphaFoldDB" id="A0A6L8LR78"/>
<dbReference type="InterPro" id="IPR036365">
    <property type="entry name" value="PGBD-like_sf"/>
</dbReference>